<name>A0A484HE17_9BACT</name>
<evidence type="ECO:0000313" key="2">
    <source>
        <dbReference type="EMBL" id="VEN72951.1"/>
    </source>
</evidence>
<evidence type="ECO:0000259" key="1">
    <source>
        <dbReference type="SMART" id="SM01078"/>
    </source>
</evidence>
<sequence length="117" mass="12890">MSKIAILYCKKVKDHSCIACAKCYKGIAEKNGEFARHEEIELAAMTDCGDCPGIAVPRVKLLTEVTNNLDRPLDAVHLGTCVKMAMETADCPIDFDDLKITLEKKFGLDLILGTHSY</sequence>
<protein>
    <submittedName>
        <fullName evidence="2">Metal-binding protein</fullName>
    </submittedName>
</protein>
<reference evidence="2" key="1">
    <citation type="submission" date="2019-01" db="EMBL/GenBank/DDBJ databases">
        <authorList>
            <consortium name="Genoscope - CEA"/>
            <person name="William W."/>
        </authorList>
    </citation>
    <scope>NUCLEOTIDE SEQUENCE</scope>
    <source>
        <strain evidence="2">CR-1</strain>
    </source>
</reference>
<dbReference type="InterPro" id="IPR014925">
    <property type="entry name" value="CGGC_dom"/>
</dbReference>
<dbReference type="EMBL" id="CAACVI010000001">
    <property type="protein sequence ID" value="VEN72951.1"/>
    <property type="molecule type" value="Genomic_DNA"/>
</dbReference>
<dbReference type="AlphaFoldDB" id="A0A484HE17"/>
<proteinExistence type="predicted"/>
<accession>A0A484HE17</accession>
<organism evidence="2">
    <name type="scientific">uncultured Desulfobacteraceae bacterium</name>
    <dbReference type="NCBI Taxonomy" id="218296"/>
    <lineage>
        <taxon>Bacteria</taxon>
        <taxon>Pseudomonadati</taxon>
        <taxon>Thermodesulfobacteriota</taxon>
        <taxon>Desulfobacteria</taxon>
        <taxon>Desulfobacterales</taxon>
        <taxon>Desulfobacteraceae</taxon>
        <taxon>environmental samples</taxon>
    </lineage>
</organism>
<feature type="domain" description="CGGC" evidence="1">
    <location>
        <begin position="3"/>
        <end position="115"/>
    </location>
</feature>
<gene>
    <name evidence="2" type="ORF">EPICR_10453</name>
</gene>
<dbReference type="SMART" id="SM01078">
    <property type="entry name" value="CGGC"/>
    <property type="match status" value="1"/>
</dbReference>
<dbReference type="Pfam" id="PF08821">
    <property type="entry name" value="CGGC"/>
    <property type="match status" value="1"/>
</dbReference>